<proteinExistence type="predicted"/>
<organism evidence="2 3">
    <name type="scientific">[Candida] subhashii</name>
    <dbReference type="NCBI Taxonomy" id="561895"/>
    <lineage>
        <taxon>Eukaryota</taxon>
        <taxon>Fungi</taxon>
        <taxon>Dikarya</taxon>
        <taxon>Ascomycota</taxon>
        <taxon>Saccharomycotina</taxon>
        <taxon>Pichiomycetes</taxon>
        <taxon>Debaryomycetaceae</taxon>
        <taxon>Spathaspora</taxon>
    </lineage>
</organism>
<feature type="region of interest" description="Disordered" evidence="1">
    <location>
        <begin position="119"/>
        <end position="155"/>
    </location>
</feature>
<sequence length="177" mass="19318">MSGDWAAKLAVAPSTNTTTSTATTTSTSTNTTTQNINPSSKSNSPSIVTKKKSSSPTTTTSSPPIKKTSTPETTESQQPPFNSQEVLQYFNSNFSKYLQQAKEDKQGEHIKIYRSLESSSQWTTKISSYSSSTGQGGSSGNERTKHSAKDVIRNKSNTTNNTLDLLFEINRSIYQQK</sequence>
<dbReference type="RefSeq" id="XP_049261465.1">
    <property type="nucleotide sequence ID" value="XM_049409271.1"/>
</dbReference>
<dbReference type="AlphaFoldDB" id="A0A8J5UI92"/>
<name>A0A8J5UI92_9ASCO</name>
<dbReference type="EMBL" id="JAGSYN010000223">
    <property type="protein sequence ID" value="KAG7661232.1"/>
    <property type="molecule type" value="Genomic_DNA"/>
</dbReference>
<evidence type="ECO:0000256" key="1">
    <source>
        <dbReference type="SAM" id="MobiDB-lite"/>
    </source>
</evidence>
<dbReference type="Proteomes" id="UP000694255">
    <property type="component" value="Unassembled WGS sequence"/>
</dbReference>
<dbReference type="GeneID" id="73472028"/>
<protein>
    <submittedName>
        <fullName evidence="2">Uncharacterized protein</fullName>
    </submittedName>
</protein>
<evidence type="ECO:0000313" key="2">
    <source>
        <dbReference type="EMBL" id="KAG7661232.1"/>
    </source>
</evidence>
<dbReference type="OrthoDB" id="4022097at2759"/>
<evidence type="ECO:0000313" key="3">
    <source>
        <dbReference type="Proteomes" id="UP000694255"/>
    </source>
</evidence>
<gene>
    <name evidence="2" type="ORF">J8A68_005228</name>
</gene>
<reference evidence="2 3" key="1">
    <citation type="journal article" date="2021" name="DNA Res.">
        <title>Genome analysis of Candida subhashii reveals its hybrid nature and dual mitochondrial genome conformations.</title>
        <authorList>
            <person name="Mixao V."/>
            <person name="Hegedusova E."/>
            <person name="Saus E."/>
            <person name="Pryszcz L.P."/>
            <person name="Cillingova A."/>
            <person name="Nosek J."/>
            <person name="Gabaldon T."/>
        </authorList>
    </citation>
    <scope>NUCLEOTIDE SEQUENCE [LARGE SCALE GENOMIC DNA]</scope>
    <source>
        <strain evidence="2 3">CBS 10753</strain>
    </source>
</reference>
<feature type="region of interest" description="Disordered" evidence="1">
    <location>
        <begin position="1"/>
        <end position="84"/>
    </location>
</feature>
<feature type="compositionally biased region" description="Low complexity" evidence="1">
    <location>
        <begin position="14"/>
        <end position="76"/>
    </location>
</feature>
<feature type="compositionally biased region" description="Basic and acidic residues" evidence="1">
    <location>
        <begin position="142"/>
        <end position="153"/>
    </location>
</feature>
<accession>A0A8J5UI92</accession>
<comment type="caution">
    <text evidence="2">The sequence shown here is derived from an EMBL/GenBank/DDBJ whole genome shotgun (WGS) entry which is preliminary data.</text>
</comment>
<feature type="compositionally biased region" description="Low complexity" evidence="1">
    <location>
        <begin position="119"/>
        <end position="133"/>
    </location>
</feature>
<keyword evidence="3" id="KW-1185">Reference proteome</keyword>